<accession>A0A438CXY3</accession>
<gene>
    <name evidence="2" type="ORF">CK203_097985</name>
</gene>
<reference evidence="2 3" key="1">
    <citation type="journal article" date="2018" name="PLoS Genet.">
        <title>Population sequencing reveals clonal diversity and ancestral inbreeding in the grapevine cultivar Chardonnay.</title>
        <authorList>
            <person name="Roach M.J."/>
            <person name="Johnson D.L."/>
            <person name="Bohlmann J."/>
            <person name="van Vuuren H.J."/>
            <person name="Jones S.J."/>
            <person name="Pretorius I.S."/>
            <person name="Schmidt S.A."/>
            <person name="Borneman A.R."/>
        </authorList>
    </citation>
    <scope>NUCLEOTIDE SEQUENCE [LARGE SCALE GENOMIC DNA]</scope>
    <source>
        <strain evidence="3">cv. Chardonnay</strain>
        <tissue evidence="2">Leaf</tissue>
    </source>
</reference>
<protein>
    <submittedName>
        <fullName evidence="2">Uncharacterized protein</fullName>
    </submittedName>
</protein>
<dbReference type="EMBL" id="QGNW01001920">
    <property type="protein sequence ID" value="RVW28052.1"/>
    <property type="molecule type" value="Genomic_DNA"/>
</dbReference>
<proteinExistence type="predicted"/>
<sequence>MPLQISSMVLGHVSLRGIEGTPNPLDYLFGVLLLLFSIPLLFLTCNSDRCLIFSGGSTVFSSPTSGEPHRLLVDIFLSSSVAGLVASVSTRDFQCFLSVGTMRGIPKPSGLWLLQRCGREALRWDFLSKQDQQGSIQRKAPPSSTFALQTVHPFYQNFLGFHPFERYLGADGMQHLGHAFSSGPLPTRGPLCLYNQDEHERHPQPIRSDAFTSTGDGASRLQQRREVETPSSPIRCQAPDVKYPEKVECHPDGILDVGYPEKMERRKGDRPRVHGPAHTPCIPYLVMAKDFKASVLHVSELSIDLSWISKNSPQSWIALSLVRKDTCSTKDGAPTGPDPTDDDLDKNDATAPLRAPNWEEMAEMLKWVP</sequence>
<dbReference type="Proteomes" id="UP000288805">
    <property type="component" value="Unassembled WGS sequence"/>
</dbReference>
<comment type="caution">
    <text evidence="2">The sequence shown here is derived from an EMBL/GenBank/DDBJ whole genome shotgun (WGS) entry which is preliminary data.</text>
</comment>
<evidence type="ECO:0000313" key="3">
    <source>
        <dbReference type="Proteomes" id="UP000288805"/>
    </source>
</evidence>
<name>A0A438CXY3_VITVI</name>
<evidence type="ECO:0000313" key="2">
    <source>
        <dbReference type="EMBL" id="RVW28052.1"/>
    </source>
</evidence>
<organism evidence="2 3">
    <name type="scientific">Vitis vinifera</name>
    <name type="common">Grape</name>
    <dbReference type="NCBI Taxonomy" id="29760"/>
    <lineage>
        <taxon>Eukaryota</taxon>
        <taxon>Viridiplantae</taxon>
        <taxon>Streptophyta</taxon>
        <taxon>Embryophyta</taxon>
        <taxon>Tracheophyta</taxon>
        <taxon>Spermatophyta</taxon>
        <taxon>Magnoliopsida</taxon>
        <taxon>eudicotyledons</taxon>
        <taxon>Gunneridae</taxon>
        <taxon>Pentapetalae</taxon>
        <taxon>rosids</taxon>
        <taxon>Vitales</taxon>
        <taxon>Vitaceae</taxon>
        <taxon>Viteae</taxon>
        <taxon>Vitis</taxon>
    </lineage>
</organism>
<feature type="region of interest" description="Disordered" evidence="1">
    <location>
        <begin position="202"/>
        <end position="236"/>
    </location>
</feature>
<dbReference type="AlphaFoldDB" id="A0A438CXY3"/>
<feature type="region of interest" description="Disordered" evidence="1">
    <location>
        <begin position="327"/>
        <end position="355"/>
    </location>
</feature>
<evidence type="ECO:0000256" key="1">
    <source>
        <dbReference type="SAM" id="MobiDB-lite"/>
    </source>
</evidence>